<dbReference type="GO" id="GO:0008202">
    <property type="term" value="P:steroid metabolic process"/>
    <property type="evidence" value="ECO:0007669"/>
    <property type="project" value="TreeGrafter"/>
</dbReference>
<dbReference type="InterPro" id="IPR016166">
    <property type="entry name" value="FAD-bd_PCMH"/>
</dbReference>
<feature type="domain" description="FAD-binding PCMH-type" evidence="10">
    <location>
        <begin position="56"/>
        <end position="242"/>
    </location>
</feature>
<dbReference type="SUPFAM" id="SSF56176">
    <property type="entry name" value="FAD-binding/transporter-associated domain-like"/>
    <property type="match status" value="1"/>
</dbReference>
<feature type="transmembrane region" description="Helical" evidence="9">
    <location>
        <begin position="24"/>
        <end position="44"/>
    </location>
</feature>
<keyword evidence="5" id="KW-0560">Oxidoreductase</keyword>
<comment type="catalytic activity">
    <reaction evidence="8">
        <text>5alpha-cholest-8-en-3beta-ol + NADP(+) = zymosterol + NADPH + H(+)</text>
        <dbReference type="Rhea" id="RHEA:36399"/>
        <dbReference type="ChEBI" id="CHEBI:15378"/>
        <dbReference type="ChEBI" id="CHEBI:16608"/>
        <dbReference type="ChEBI" id="CHEBI:18252"/>
        <dbReference type="ChEBI" id="CHEBI:57783"/>
        <dbReference type="ChEBI" id="CHEBI:58349"/>
        <dbReference type="EC" id="1.3.1.72"/>
    </reaction>
    <physiologicalReaction direction="right-to-left" evidence="8">
        <dbReference type="Rhea" id="RHEA:36401"/>
    </physiologicalReaction>
</comment>
<evidence type="ECO:0000256" key="5">
    <source>
        <dbReference type="ARBA" id="ARBA00023002"/>
    </source>
</evidence>
<dbReference type="InterPro" id="IPR016169">
    <property type="entry name" value="FAD-bd_PCMH_sub2"/>
</dbReference>
<dbReference type="GO" id="GO:0071949">
    <property type="term" value="F:FAD binding"/>
    <property type="evidence" value="ECO:0007669"/>
    <property type="project" value="InterPro"/>
</dbReference>
<dbReference type="Gene3D" id="3.30.465.10">
    <property type="match status" value="1"/>
</dbReference>
<organism evidence="11 12">
    <name type="scientific">Parascaris univalens</name>
    <name type="common">Nematode worm</name>
    <dbReference type="NCBI Taxonomy" id="6257"/>
    <lineage>
        <taxon>Eukaryota</taxon>
        <taxon>Metazoa</taxon>
        <taxon>Ecdysozoa</taxon>
        <taxon>Nematoda</taxon>
        <taxon>Chromadorea</taxon>
        <taxon>Rhabditida</taxon>
        <taxon>Spirurina</taxon>
        <taxon>Ascaridomorpha</taxon>
        <taxon>Ascaridoidea</taxon>
        <taxon>Ascarididae</taxon>
        <taxon>Parascaris</taxon>
    </lineage>
</organism>
<accession>A0A915CFA4</accession>
<name>A0A915CFA4_PARUN</name>
<dbReference type="GO" id="GO:0016020">
    <property type="term" value="C:membrane"/>
    <property type="evidence" value="ECO:0007669"/>
    <property type="project" value="UniProtKB-SubCell"/>
</dbReference>
<keyword evidence="11" id="KW-1185">Reference proteome</keyword>
<dbReference type="PANTHER" id="PTHR10801">
    <property type="entry name" value="24-DEHYDROCHOLESTEROL REDUCTASE"/>
    <property type="match status" value="1"/>
</dbReference>
<keyword evidence="6 9" id="KW-0472">Membrane</keyword>
<dbReference type="WBParaSite" id="PgR139_g015_t01">
    <property type="protein sequence ID" value="PgR139_g015_t01"/>
    <property type="gene ID" value="PgR139_g015"/>
</dbReference>
<evidence type="ECO:0000256" key="7">
    <source>
        <dbReference type="ARBA" id="ARBA00051033"/>
    </source>
</evidence>
<keyword evidence="4 9" id="KW-1133">Transmembrane helix</keyword>
<dbReference type="EC" id="1.3.1.72" evidence="2"/>
<dbReference type="GO" id="GO:0000246">
    <property type="term" value="F:Delta24(24-1) sterol reductase activity"/>
    <property type="evidence" value="ECO:0007669"/>
    <property type="project" value="TreeGrafter"/>
</dbReference>
<sequence>LIITTKMSAEERYHRKSHFFIENFIFRFNSLFVLFFLIPITILYDGVTHLRNKFILAIRSAPKAHRRKVTLIQKQIREWNNSERKKKLCNARPAWRMMGYRFAGYKREMTAIRTDTLVDILEVNRENRTVQVEPMVTIGQLLDCLLPLGFTLPLVPTFDDLTIGGLINGCGVASSGRKYGLMQHICVSYDMVMPDGSLITASKVSLEKSNQSSEDVALFYGVPWSHGTLGFLVSATIRIIPCKPFVRLTYLPCESVESVAEVLRDEAASRDNEFVDAIVFSRDLGMVMKGSFDDGPAKNQKSNPIGKWYQPWFFKYVRGIAEKGSTTIEYIPIRDYYRRYSRSIFWGIQDILPFGNNVIFRYLLGWSTPPKISLLKLTAAISPLRRLLDRSYVFQDFLLPIADLDEALRILHDEMKVYPLWLCPFNLPSTPGIVRQRSGRNIMYVDVGVYGKSEKINFKPKEAIQHMDKFLRDVAGMQMLYADMYMDRSEFWEMFDSSLYEWLRVKYGCRSAFPDVYEKSFHGARC</sequence>
<keyword evidence="3 9" id="KW-0812">Transmembrane</keyword>
<comment type="subcellular location">
    <subcellularLocation>
        <location evidence="1">Membrane</location>
        <topology evidence="1">Single-pass membrane protein</topology>
    </subcellularLocation>
</comment>
<evidence type="ECO:0000313" key="11">
    <source>
        <dbReference type="Proteomes" id="UP000887569"/>
    </source>
</evidence>
<dbReference type="AlphaFoldDB" id="A0A915CFA4"/>
<evidence type="ECO:0000313" key="12">
    <source>
        <dbReference type="WBParaSite" id="PgR139_g015_t01"/>
    </source>
</evidence>
<evidence type="ECO:0000256" key="4">
    <source>
        <dbReference type="ARBA" id="ARBA00022989"/>
    </source>
</evidence>
<comment type="catalytic activity">
    <reaction evidence="7">
        <text>lanosterol + NADPH + H(+) = 24,25-dihydrolanosterol + NADP(+)</text>
        <dbReference type="Rhea" id="RHEA:33919"/>
        <dbReference type="ChEBI" id="CHEBI:15378"/>
        <dbReference type="ChEBI" id="CHEBI:16521"/>
        <dbReference type="ChEBI" id="CHEBI:28113"/>
        <dbReference type="ChEBI" id="CHEBI:57783"/>
        <dbReference type="ChEBI" id="CHEBI:58349"/>
    </reaction>
    <physiologicalReaction direction="left-to-right" evidence="7">
        <dbReference type="Rhea" id="RHEA:33920"/>
    </physiologicalReaction>
</comment>
<dbReference type="GO" id="GO:0050614">
    <property type="term" value="F:Delta24-sterol reductase activity"/>
    <property type="evidence" value="ECO:0007669"/>
    <property type="project" value="UniProtKB-EC"/>
</dbReference>
<dbReference type="InterPro" id="IPR006094">
    <property type="entry name" value="Oxid_FAD_bind_N"/>
</dbReference>
<dbReference type="Pfam" id="PF01565">
    <property type="entry name" value="FAD_binding_4"/>
    <property type="match status" value="1"/>
</dbReference>
<dbReference type="InterPro" id="IPR040165">
    <property type="entry name" value="Diminuto-like"/>
</dbReference>
<reference evidence="12" key="1">
    <citation type="submission" date="2022-11" db="UniProtKB">
        <authorList>
            <consortium name="WormBaseParasite"/>
        </authorList>
    </citation>
    <scope>IDENTIFICATION</scope>
</reference>
<dbReference type="GO" id="GO:0005737">
    <property type="term" value="C:cytoplasm"/>
    <property type="evidence" value="ECO:0007669"/>
    <property type="project" value="TreeGrafter"/>
</dbReference>
<dbReference type="InterPro" id="IPR036318">
    <property type="entry name" value="FAD-bd_PCMH-like_sf"/>
</dbReference>
<evidence type="ECO:0000256" key="9">
    <source>
        <dbReference type="SAM" id="Phobius"/>
    </source>
</evidence>
<evidence type="ECO:0000256" key="8">
    <source>
        <dbReference type="ARBA" id="ARBA00052927"/>
    </source>
</evidence>
<dbReference type="Proteomes" id="UP000887569">
    <property type="component" value="Unplaced"/>
</dbReference>
<dbReference type="PROSITE" id="PS51387">
    <property type="entry name" value="FAD_PCMH"/>
    <property type="match status" value="1"/>
</dbReference>
<protein>
    <recommendedName>
        <fullName evidence="2">Delta(24)-sterol reductase</fullName>
        <ecNumber evidence="2">1.3.1.72</ecNumber>
    </recommendedName>
</protein>
<dbReference type="PANTHER" id="PTHR10801:SF0">
    <property type="entry name" value="DELTA(24)-STEROL REDUCTASE"/>
    <property type="match status" value="1"/>
</dbReference>
<evidence type="ECO:0000259" key="10">
    <source>
        <dbReference type="PROSITE" id="PS51387"/>
    </source>
</evidence>
<evidence type="ECO:0000256" key="6">
    <source>
        <dbReference type="ARBA" id="ARBA00023136"/>
    </source>
</evidence>
<evidence type="ECO:0000256" key="2">
    <source>
        <dbReference type="ARBA" id="ARBA00012405"/>
    </source>
</evidence>
<proteinExistence type="predicted"/>
<evidence type="ECO:0000256" key="3">
    <source>
        <dbReference type="ARBA" id="ARBA00022692"/>
    </source>
</evidence>
<evidence type="ECO:0000256" key="1">
    <source>
        <dbReference type="ARBA" id="ARBA00004167"/>
    </source>
</evidence>